<evidence type="ECO:0000256" key="7">
    <source>
        <dbReference type="RuleBase" id="RU363021"/>
    </source>
</evidence>
<dbReference type="InterPro" id="IPR033182">
    <property type="entry name" value="MIC26/MIC27_animal"/>
</dbReference>
<keyword evidence="10" id="KW-1185">Reference proteome</keyword>
<keyword evidence="7" id="KW-0999">Mitochondrion inner membrane</keyword>
<dbReference type="Pfam" id="PF09769">
    <property type="entry name" value="ApoO"/>
    <property type="match status" value="1"/>
</dbReference>
<evidence type="ECO:0000256" key="3">
    <source>
        <dbReference type="ARBA" id="ARBA00022692"/>
    </source>
</evidence>
<comment type="subunit">
    <text evidence="7">Component of the mitochondrial contact site and cristae organizing system (MICOS) complex.</text>
</comment>
<dbReference type="Ensembl" id="ENSOANT00000048956.1">
    <property type="protein sequence ID" value="ENSOANP00000050211.1"/>
    <property type="gene ID" value="ENSOANG00000048854.1"/>
</dbReference>
<protein>
    <recommendedName>
        <fullName evidence="7">MICOS complex subunit</fullName>
    </recommendedName>
</protein>
<dbReference type="OMA" id="QVTKWAA"/>
<evidence type="ECO:0000256" key="1">
    <source>
        <dbReference type="ARBA" id="ARBA00004325"/>
    </source>
</evidence>
<keyword evidence="4" id="KW-1133">Transmembrane helix</keyword>
<evidence type="ECO:0000256" key="5">
    <source>
        <dbReference type="ARBA" id="ARBA00023128"/>
    </source>
</evidence>
<gene>
    <name evidence="9" type="primary">APOOL</name>
</gene>
<evidence type="ECO:0000313" key="10">
    <source>
        <dbReference type="Proteomes" id="UP000002279"/>
    </source>
</evidence>
<name>A0A6I8PBQ5_ORNAN</name>
<keyword evidence="6" id="KW-0472">Membrane</keyword>
<evidence type="ECO:0000313" key="9">
    <source>
        <dbReference type="Ensembl" id="ENSOANP00000050211.1"/>
    </source>
</evidence>
<keyword evidence="3" id="KW-0812">Transmembrane</keyword>
<feature type="compositionally biased region" description="Basic and acidic residues" evidence="8">
    <location>
        <begin position="259"/>
        <end position="269"/>
    </location>
</feature>
<comment type="function">
    <text evidence="7">Component of the MICOS complex, a large protein complex of the mitochondrial inner membrane that plays crucial roles in the maintenance of crista junctions, inner membrane architecture, and formation of contact sites to the outer membrane.</text>
</comment>
<organism evidence="9 10">
    <name type="scientific">Ornithorhynchus anatinus</name>
    <name type="common">Duckbill platypus</name>
    <dbReference type="NCBI Taxonomy" id="9258"/>
    <lineage>
        <taxon>Eukaryota</taxon>
        <taxon>Metazoa</taxon>
        <taxon>Chordata</taxon>
        <taxon>Craniata</taxon>
        <taxon>Vertebrata</taxon>
        <taxon>Euteleostomi</taxon>
        <taxon>Mammalia</taxon>
        <taxon>Monotremata</taxon>
        <taxon>Ornithorhynchidae</taxon>
        <taxon>Ornithorhynchus</taxon>
    </lineage>
</organism>
<dbReference type="GO" id="GO:0042407">
    <property type="term" value="P:cristae formation"/>
    <property type="evidence" value="ECO:0000318"/>
    <property type="project" value="GO_Central"/>
</dbReference>
<dbReference type="AlphaFoldDB" id="A0A6I8PBQ5"/>
<feature type="compositionally biased region" description="Polar residues" evidence="8">
    <location>
        <begin position="228"/>
        <end position="238"/>
    </location>
</feature>
<evidence type="ECO:0000256" key="2">
    <source>
        <dbReference type="ARBA" id="ARBA00010904"/>
    </source>
</evidence>
<keyword evidence="5 7" id="KW-0496">Mitochondrion</keyword>
<evidence type="ECO:0000256" key="4">
    <source>
        <dbReference type="ARBA" id="ARBA00022989"/>
    </source>
</evidence>
<sequence length="269" mass="28034">MEAETGHQVGRPPAVPAMGLAAASISDGGPRRQLLKPSQLPIYSAPPLGSRYIEEQPGRLQMAIASVRTTVGRYVSWCQGVYIFVKTGIVGTVRLGKDTYVYLKNPPQDFLPRAGVIAASGLAGLASARRGSRWKKIAYPLGLAAAGASVCYPAQAVIVAKVAGKKAYAAGQRVGEAVGSAWAGSGARDSTQVAAHAGSREAAETPPPPPQVLLRDSIPAATRGPKSSAETQARSQPSPGVGFLLKANPELLDHGQANPEDRDMYSTRS</sequence>
<accession>A0A6I8PBQ5</accession>
<dbReference type="Proteomes" id="UP000002279">
    <property type="component" value="Chromosome 6"/>
</dbReference>
<dbReference type="GO" id="GO:0061617">
    <property type="term" value="C:MICOS complex"/>
    <property type="evidence" value="ECO:0000318"/>
    <property type="project" value="GO_Central"/>
</dbReference>
<dbReference type="FunCoup" id="A0A6I8PBQ5">
    <property type="interactions" value="789"/>
</dbReference>
<dbReference type="GeneTree" id="ENSGT00530000063666"/>
<evidence type="ECO:0000256" key="6">
    <source>
        <dbReference type="ARBA" id="ARBA00023136"/>
    </source>
</evidence>
<dbReference type="InParanoid" id="A0A6I8PBQ5"/>
<dbReference type="CTD" id="139322"/>
<reference evidence="9" key="3">
    <citation type="submission" date="2025-09" db="UniProtKB">
        <authorList>
            <consortium name="Ensembl"/>
        </authorList>
    </citation>
    <scope>IDENTIFICATION</scope>
    <source>
        <strain evidence="9">Glennie</strain>
    </source>
</reference>
<reference evidence="9 10" key="1">
    <citation type="journal article" date="2008" name="Nature">
        <title>Genome analysis of the platypus reveals unique signatures of evolution.</title>
        <authorList>
            <person name="Warren W.C."/>
            <person name="Hillier L.W."/>
            <person name="Marshall Graves J.A."/>
            <person name="Birney E."/>
            <person name="Ponting C.P."/>
            <person name="Grutzner F."/>
            <person name="Belov K."/>
            <person name="Miller W."/>
            <person name="Clarke L."/>
            <person name="Chinwalla A.T."/>
            <person name="Yang S.P."/>
            <person name="Heger A."/>
            <person name="Locke D.P."/>
            <person name="Miethke P."/>
            <person name="Waters P.D."/>
            <person name="Veyrunes F."/>
            <person name="Fulton L."/>
            <person name="Fulton B."/>
            <person name="Graves T."/>
            <person name="Wallis J."/>
            <person name="Puente X.S."/>
            <person name="Lopez-Otin C."/>
            <person name="Ordonez G.R."/>
            <person name="Eichler E.E."/>
            <person name="Chen L."/>
            <person name="Cheng Z."/>
            <person name="Deakin J.E."/>
            <person name="Alsop A."/>
            <person name="Thompson K."/>
            <person name="Kirby P."/>
            <person name="Papenfuss A.T."/>
            <person name="Wakefield M.J."/>
            <person name="Olender T."/>
            <person name="Lancet D."/>
            <person name="Huttley G.A."/>
            <person name="Smit A.F."/>
            <person name="Pask A."/>
            <person name="Temple-Smith P."/>
            <person name="Batzer M.A."/>
            <person name="Walker J.A."/>
            <person name="Konkel M.K."/>
            <person name="Harris R.S."/>
            <person name="Whittington C.M."/>
            <person name="Wong E.S."/>
            <person name="Gemmell N.J."/>
            <person name="Buschiazzo E."/>
            <person name="Vargas Jentzsch I.M."/>
            <person name="Merkel A."/>
            <person name="Schmitz J."/>
            <person name="Zemann A."/>
            <person name="Churakov G."/>
            <person name="Kriegs J.O."/>
            <person name="Brosius J."/>
            <person name="Murchison E.P."/>
            <person name="Sachidanandam R."/>
            <person name="Smith C."/>
            <person name="Hannon G.J."/>
            <person name="Tsend-Ayush E."/>
            <person name="McMillan D."/>
            <person name="Attenborough R."/>
            <person name="Rens W."/>
            <person name="Ferguson-Smith M."/>
            <person name="Lefevre C.M."/>
            <person name="Sharp J.A."/>
            <person name="Nicholas K.R."/>
            <person name="Ray D.A."/>
            <person name="Kube M."/>
            <person name="Reinhardt R."/>
            <person name="Pringle T.H."/>
            <person name="Taylor J."/>
            <person name="Jones R.C."/>
            <person name="Nixon B."/>
            <person name="Dacheux J.L."/>
            <person name="Niwa H."/>
            <person name="Sekita Y."/>
            <person name="Huang X."/>
            <person name="Stark A."/>
            <person name="Kheradpour P."/>
            <person name="Kellis M."/>
            <person name="Flicek P."/>
            <person name="Chen Y."/>
            <person name="Webber C."/>
            <person name="Hardison R."/>
            <person name="Nelson J."/>
            <person name="Hallsworth-Pepin K."/>
            <person name="Delehaunty K."/>
            <person name="Markovic C."/>
            <person name="Minx P."/>
            <person name="Feng Y."/>
            <person name="Kremitzki C."/>
            <person name="Mitreva M."/>
            <person name="Glasscock J."/>
            <person name="Wylie T."/>
            <person name="Wohldmann P."/>
            <person name="Thiru P."/>
            <person name="Nhan M.N."/>
            <person name="Pohl C.S."/>
            <person name="Smith S.M."/>
            <person name="Hou S."/>
            <person name="Nefedov M."/>
            <person name="de Jong P.J."/>
            <person name="Renfree M.B."/>
            <person name="Mardis E.R."/>
            <person name="Wilson R.K."/>
        </authorList>
    </citation>
    <scope>NUCLEOTIDE SEQUENCE [LARGE SCALE GENOMIC DNA]</scope>
    <source>
        <strain evidence="9 10">Glennie</strain>
    </source>
</reference>
<dbReference type="PANTHER" id="PTHR14564">
    <property type="entry name" value="MICOS COMPLEX SUBUNIT MIC26 / MIC27 FAMILY MEMBER"/>
    <property type="match status" value="1"/>
</dbReference>
<proteinExistence type="inferred from homology"/>
<dbReference type="GeneID" id="100087665"/>
<comment type="subcellular location">
    <subcellularLocation>
        <location evidence="7">Mitochondrion inner membrane</location>
    </subcellularLocation>
    <subcellularLocation>
        <location evidence="1">Mitochondrion membrane</location>
    </subcellularLocation>
</comment>
<reference evidence="9" key="2">
    <citation type="submission" date="2025-08" db="UniProtKB">
        <authorList>
            <consortium name="Ensembl"/>
        </authorList>
    </citation>
    <scope>IDENTIFICATION</scope>
    <source>
        <strain evidence="9">Glennie</strain>
    </source>
</reference>
<dbReference type="InterPro" id="IPR019166">
    <property type="entry name" value="MIC26/MIC27"/>
</dbReference>
<dbReference type="RefSeq" id="XP_028923645.1">
    <property type="nucleotide sequence ID" value="XM_029067812.2"/>
</dbReference>
<feature type="region of interest" description="Disordered" evidence="8">
    <location>
        <begin position="189"/>
        <end position="269"/>
    </location>
</feature>
<evidence type="ECO:0000256" key="8">
    <source>
        <dbReference type="SAM" id="MobiDB-lite"/>
    </source>
</evidence>
<comment type="similarity">
    <text evidence="2">Belongs to the apolipoprotein O/MICOS complex subunit Mic27 family.</text>
</comment>
<dbReference type="Bgee" id="ENSOANG00000048854">
    <property type="expression patterns" value="Expressed in heart and 8 other cell types or tissues"/>
</dbReference>